<evidence type="ECO:0000313" key="3">
    <source>
        <dbReference type="Proteomes" id="UP001054837"/>
    </source>
</evidence>
<dbReference type="EMBL" id="BPLQ01003907">
    <property type="protein sequence ID" value="GIY04295.1"/>
    <property type="molecule type" value="Genomic_DNA"/>
</dbReference>
<name>A0AAV4Q8H8_9ARAC</name>
<evidence type="ECO:0000313" key="2">
    <source>
        <dbReference type="EMBL" id="GIY04295.1"/>
    </source>
</evidence>
<proteinExistence type="predicted"/>
<gene>
    <name evidence="2" type="ORF">CDAR_304951</name>
</gene>
<dbReference type="Proteomes" id="UP001054837">
    <property type="component" value="Unassembled WGS sequence"/>
</dbReference>
<reference evidence="2 3" key="1">
    <citation type="submission" date="2021-06" db="EMBL/GenBank/DDBJ databases">
        <title>Caerostris darwini draft genome.</title>
        <authorList>
            <person name="Kono N."/>
            <person name="Arakawa K."/>
        </authorList>
    </citation>
    <scope>NUCLEOTIDE SEQUENCE [LARGE SCALE GENOMIC DNA]</scope>
</reference>
<dbReference type="AlphaFoldDB" id="A0AAV4Q8H8"/>
<accession>A0AAV4Q8H8</accession>
<sequence length="219" mass="24617">MDEKIGSLIDGQNRRSDANGGAKARMINRPFTEEEKPDYLSNMPLVLCMDQKLALGSRFHDRRSKTRSDANGGAKARMINRSFTEKGKPDYLSNIPLVLCMDQKLALGSRFHDRRSKTRSDANGGAKAIMINRPFTEKGKPDYLSNMSLVVYMDQKLAGGNRFHDRRPKTRSDANGGAKARMMNRPFTGNLKPDYLSNMSLGMCDTFHSSRHYTVIYAA</sequence>
<comment type="caution">
    <text evidence="2">The sequence shown here is derived from an EMBL/GenBank/DDBJ whole genome shotgun (WGS) entry which is preliminary data.</text>
</comment>
<protein>
    <submittedName>
        <fullName evidence="2">Uncharacterized protein</fullName>
    </submittedName>
</protein>
<organism evidence="2 3">
    <name type="scientific">Caerostris darwini</name>
    <dbReference type="NCBI Taxonomy" id="1538125"/>
    <lineage>
        <taxon>Eukaryota</taxon>
        <taxon>Metazoa</taxon>
        <taxon>Ecdysozoa</taxon>
        <taxon>Arthropoda</taxon>
        <taxon>Chelicerata</taxon>
        <taxon>Arachnida</taxon>
        <taxon>Araneae</taxon>
        <taxon>Araneomorphae</taxon>
        <taxon>Entelegynae</taxon>
        <taxon>Araneoidea</taxon>
        <taxon>Araneidae</taxon>
        <taxon>Caerostris</taxon>
    </lineage>
</organism>
<feature type="region of interest" description="Disordered" evidence="1">
    <location>
        <begin position="1"/>
        <end position="21"/>
    </location>
</feature>
<evidence type="ECO:0000256" key="1">
    <source>
        <dbReference type="SAM" id="MobiDB-lite"/>
    </source>
</evidence>
<keyword evidence="3" id="KW-1185">Reference proteome</keyword>
<feature type="region of interest" description="Disordered" evidence="1">
    <location>
        <begin position="160"/>
        <end position="183"/>
    </location>
</feature>